<evidence type="ECO:0000259" key="7">
    <source>
        <dbReference type="PROSITE" id="PS51085"/>
    </source>
</evidence>
<gene>
    <name evidence="8" type="primary">camB</name>
    <name evidence="8" type="ORF">COL8621_03683</name>
</gene>
<reference evidence="9" key="1">
    <citation type="submission" date="2017-05" db="EMBL/GenBank/DDBJ databases">
        <authorList>
            <person name="Rodrigo-Torres L."/>
            <person name="Arahal R. D."/>
            <person name="Lucena T."/>
        </authorList>
    </citation>
    <scope>NUCLEOTIDE SEQUENCE [LARGE SCALE GENOMIC DNA]</scope>
    <source>
        <strain evidence="9">CECT 8621</strain>
    </source>
</reference>
<dbReference type="Proteomes" id="UP000202922">
    <property type="component" value="Unassembled WGS sequence"/>
</dbReference>
<keyword evidence="2" id="KW-0001">2Fe-2S</keyword>
<comment type="similarity">
    <text evidence="1">Belongs to the adrenodoxin/putidaredoxin family.</text>
</comment>
<dbReference type="RefSeq" id="WP_093968853.1">
    <property type="nucleotide sequence ID" value="NZ_FXYE01000005.1"/>
</dbReference>
<evidence type="ECO:0000313" key="8">
    <source>
        <dbReference type="EMBL" id="SMX51153.1"/>
    </source>
</evidence>
<dbReference type="CDD" id="cd00207">
    <property type="entry name" value="fer2"/>
    <property type="match status" value="1"/>
</dbReference>
<dbReference type="InterPro" id="IPR012675">
    <property type="entry name" value="Beta-grasp_dom_sf"/>
</dbReference>
<keyword evidence="9" id="KW-1185">Reference proteome</keyword>
<keyword evidence="3" id="KW-0479">Metal-binding</keyword>
<dbReference type="PRINTS" id="PR00355">
    <property type="entry name" value="ADRENODOXIN"/>
</dbReference>
<protein>
    <submittedName>
        <fullName evidence="8">Putidaredoxin</fullName>
    </submittedName>
</protein>
<dbReference type="PANTHER" id="PTHR23426">
    <property type="entry name" value="FERREDOXIN/ADRENODOXIN"/>
    <property type="match status" value="1"/>
</dbReference>
<dbReference type="InterPro" id="IPR001055">
    <property type="entry name" value="Adrenodoxin-like"/>
</dbReference>
<dbReference type="PROSITE" id="PS00814">
    <property type="entry name" value="ADX"/>
    <property type="match status" value="1"/>
</dbReference>
<dbReference type="GO" id="GO:0046872">
    <property type="term" value="F:metal ion binding"/>
    <property type="evidence" value="ECO:0007669"/>
    <property type="project" value="UniProtKB-KW"/>
</dbReference>
<evidence type="ECO:0000313" key="9">
    <source>
        <dbReference type="Proteomes" id="UP000202922"/>
    </source>
</evidence>
<dbReference type="GO" id="GO:0009055">
    <property type="term" value="F:electron transfer activity"/>
    <property type="evidence" value="ECO:0007669"/>
    <property type="project" value="TreeGrafter"/>
</dbReference>
<dbReference type="InterPro" id="IPR001041">
    <property type="entry name" value="2Fe-2S_ferredoxin-type"/>
</dbReference>
<keyword evidence="5" id="KW-0411">Iron-sulfur</keyword>
<proteinExistence type="inferred from homology"/>
<evidence type="ECO:0000256" key="4">
    <source>
        <dbReference type="ARBA" id="ARBA00023004"/>
    </source>
</evidence>
<accession>A0A238L7S6</accession>
<feature type="domain" description="2Fe-2S ferredoxin-type" evidence="7">
    <location>
        <begin position="2"/>
        <end position="106"/>
    </location>
</feature>
<dbReference type="InterPro" id="IPR036010">
    <property type="entry name" value="2Fe-2S_ferredoxin-like_sf"/>
</dbReference>
<dbReference type="InterPro" id="IPR018298">
    <property type="entry name" value="Adrenodoxin_Fe-S_BS"/>
</dbReference>
<dbReference type="Pfam" id="PF00111">
    <property type="entry name" value="Fer2"/>
    <property type="match status" value="1"/>
</dbReference>
<evidence type="ECO:0000256" key="3">
    <source>
        <dbReference type="ARBA" id="ARBA00022723"/>
    </source>
</evidence>
<keyword evidence="4" id="KW-0408">Iron</keyword>
<evidence type="ECO:0000256" key="5">
    <source>
        <dbReference type="ARBA" id="ARBA00023014"/>
    </source>
</evidence>
<dbReference type="PROSITE" id="PS51085">
    <property type="entry name" value="2FE2S_FER_2"/>
    <property type="match status" value="1"/>
</dbReference>
<dbReference type="Gene3D" id="3.10.20.30">
    <property type="match status" value="1"/>
</dbReference>
<dbReference type="GO" id="GO:0140647">
    <property type="term" value="P:P450-containing electron transport chain"/>
    <property type="evidence" value="ECO:0007669"/>
    <property type="project" value="InterPro"/>
</dbReference>
<name>A0A238L7S6_9RHOB</name>
<dbReference type="GO" id="GO:0005829">
    <property type="term" value="C:cytosol"/>
    <property type="evidence" value="ECO:0007669"/>
    <property type="project" value="TreeGrafter"/>
</dbReference>
<organism evidence="8 9">
    <name type="scientific">Actibacterium lipolyticum</name>
    <dbReference type="NCBI Taxonomy" id="1524263"/>
    <lineage>
        <taxon>Bacteria</taxon>
        <taxon>Pseudomonadati</taxon>
        <taxon>Pseudomonadota</taxon>
        <taxon>Alphaproteobacteria</taxon>
        <taxon>Rhodobacterales</taxon>
        <taxon>Roseobacteraceae</taxon>
        <taxon>Actibacterium</taxon>
    </lineage>
</organism>
<dbReference type="GO" id="GO:0051537">
    <property type="term" value="F:2 iron, 2 sulfur cluster binding"/>
    <property type="evidence" value="ECO:0007669"/>
    <property type="project" value="UniProtKB-KW"/>
</dbReference>
<evidence type="ECO:0000256" key="6">
    <source>
        <dbReference type="ARBA" id="ARBA00034078"/>
    </source>
</evidence>
<dbReference type="PANTHER" id="PTHR23426:SF65">
    <property type="entry name" value="FERREDOXIN-2, MITOCHONDRIAL"/>
    <property type="match status" value="1"/>
</dbReference>
<evidence type="ECO:0000256" key="2">
    <source>
        <dbReference type="ARBA" id="ARBA00022714"/>
    </source>
</evidence>
<comment type="cofactor">
    <cofactor evidence="6">
        <name>[2Fe-2S] cluster</name>
        <dbReference type="ChEBI" id="CHEBI:190135"/>
    </cofactor>
</comment>
<sequence>MTKITFVSPDGTETEVDARDGDSVMHTAVSNGITSIVGDCGGAMACATCHVFVDEAWADKTGTRSEGEEDMLEFAATEMQPTSRLSCQITITPDLDGLILRIPEAQA</sequence>
<dbReference type="SUPFAM" id="SSF54292">
    <property type="entry name" value="2Fe-2S ferredoxin-like"/>
    <property type="match status" value="1"/>
</dbReference>
<dbReference type="AlphaFoldDB" id="A0A238L7S6"/>
<evidence type="ECO:0000256" key="1">
    <source>
        <dbReference type="ARBA" id="ARBA00010914"/>
    </source>
</evidence>
<dbReference type="OrthoDB" id="9799640at2"/>
<dbReference type="EMBL" id="FXYE01000005">
    <property type="protein sequence ID" value="SMX51153.1"/>
    <property type="molecule type" value="Genomic_DNA"/>
</dbReference>